<protein>
    <submittedName>
        <fullName evidence="1">Uncharacterized protein</fullName>
    </submittedName>
</protein>
<reference evidence="1 2" key="1">
    <citation type="submission" date="2015-08" db="EMBL/GenBank/DDBJ databases">
        <title>Genomic sequence of Lactobacillus heilongjiangensis DSM 28069, isolated from Chinese traditional pickle.</title>
        <authorList>
            <person name="Jiang X."/>
            <person name="Zheng B."/>
            <person name="Cheng H."/>
        </authorList>
    </citation>
    <scope>NUCLEOTIDE SEQUENCE [LARGE SCALE GENOMIC DNA]</scope>
    <source>
        <strain evidence="1 2">DSM 28069</strain>
    </source>
</reference>
<dbReference type="AlphaFoldDB" id="A0A0K2LAS9"/>
<dbReference type="Proteomes" id="UP000061546">
    <property type="component" value="Chromosome"/>
</dbReference>
<accession>A0A0K2LAS9</accession>
<organism evidence="1 2">
    <name type="scientific">Companilactobacillus heilongjiangensis</name>
    <dbReference type="NCBI Taxonomy" id="1074467"/>
    <lineage>
        <taxon>Bacteria</taxon>
        <taxon>Bacillati</taxon>
        <taxon>Bacillota</taxon>
        <taxon>Bacilli</taxon>
        <taxon>Lactobacillales</taxon>
        <taxon>Lactobacillaceae</taxon>
        <taxon>Companilactobacillus</taxon>
    </lineage>
</organism>
<dbReference type="KEGG" id="lhi:JP39_02670"/>
<sequence length="89" mass="10232">MIFQILGSHLLFVFLISNIIKPIKKLVGRAEHIHLQRKWRYGFSHYTTGRVGDFPYFGKASTEVRDRTVARTVPRSRMNMLGSGNGILK</sequence>
<keyword evidence="2" id="KW-1185">Reference proteome</keyword>
<proteinExistence type="predicted"/>
<name>A0A0K2LAS9_9LACO</name>
<dbReference type="EMBL" id="CP012559">
    <property type="protein sequence ID" value="ALB28375.1"/>
    <property type="molecule type" value="Genomic_DNA"/>
</dbReference>
<evidence type="ECO:0000313" key="1">
    <source>
        <dbReference type="EMBL" id="ALB28375.1"/>
    </source>
</evidence>
<dbReference type="STRING" id="1074467.JP39_02670"/>
<evidence type="ECO:0000313" key="2">
    <source>
        <dbReference type="Proteomes" id="UP000061546"/>
    </source>
</evidence>
<gene>
    <name evidence="1" type="ORF">JP39_02670</name>
</gene>